<evidence type="ECO:0000313" key="3">
    <source>
        <dbReference type="EMBL" id="HIR02349.1"/>
    </source>
</evidence>
<evidence type="ECO:0000313" key="4">
    <source>
        <dbReference type="Proteomes" id="UP000824261"/>
    </source>
</evidence>
<sequence>MNENLKAFFRKASEDDELKSRLADAVGQGIEAGNEAIVAIAREAGFDVGIDDMRELQDMSEELDEEELAQVSAAGSSGGGTAPGTYTKTPCTCYTYGSGRKSAWKTSWKVLPCECYIYGEGHDSPYYDTEENPCYGDLDCTCFHVGVGKATIPVPRP</sequence>
<dbReference type="EMBL" id="DVGB01000108">
    <property type="protein sequence ID" value="HIR02349.1"/>
    <property type="molecule type" value="Genomic_DNA"/>
</dbReference>
<proteinExistence type="predicted"/>
<dbReference type="InterPro" id="IPR012903">
    <property type="entry name" value="Nif11"/>
</dbReference>
<evidence type="ECO:0000256" key="1">
    <source>
        <dbReference type="SAM" id="MobiDB-lite"/>
    </source>
</evidence>
<dbReference type="AlphaFoldDB" id="A0A9D1A1G5"/>
<comment type="caution">
    <text evidence="3">The sequence shown here is derived from an EMBL/GenBank/DDBJ whole genome shotgun (WGS) entry which is preliminary data.</text>
</comment>
<reference evidence="3" key="1">
    <citation type="submission" date="2020-10" db="EMBL/GenBank/DDBJ databases">
        <authorList>
            <person name="Gilroy R."/>
        </authorList>
    </citation>
    <scope>NUCLEOTIDE SEQUENCE</scope>
    <source>
        <strain evidence="3">ChiGjej1B1-2707</strain>
    </source>
</reference>
<gene>
    <name evidence="3" type="ORF">IAA69_08840</name>
</gene>
<dbReference type="Pfam" id="PF07862">
    <property type="entry name" value="Nif11"/>
    <property type="match status" value="1"/>
</dbReference>
<reference evidence="3" key="2">
    <citation type="journal article" date="2021" name="PeerJ">
        <title>Extensive microbial diversity within the chicken gut microbiome revealed by metagenomics and culture.</title>
        <authorList>
            <person name="Gilroy R."/>
            <person name="Ravi A."/>
            <person name="Getino M."/>
            <person name="Pursley I."/>
            <person name="Horton D.L."/>
            <person name="Alikhan N.F."/>
            <person name="Baker D."/>
            <person name="Gharbi K."/>
            <person name="Hall N."/>
            <person name="Watson M."/>
            <person name="Adriaenssens E.M."/>
            <person name="Foster-Nyarko E."/>
            <person name="Jarju S."/>
            <person name="Secka A."/>
            <person name="Antonio M."/>
            <person name="Oren A."/>
            <person name="Chaudhuri R.R."/>
            <person name="La Ragione R."/>
            <person name="Hildebrand F."/>
            <person name="Pallen M.J."/>
        </authorList>
    </citation>
    <scope>NUCLEOTIDE SEQUENCE</scope>
    <source>
        <strain evidence="3">ChiGjej1B1-2707</strain>
    </source>
</reference>
<dbReference type="InterPro" id="IPR022516">
    <property type="entry name" value="CHP03798_Ocin"/>
</dbReference>
<dbReference type="Proteomes" id="UP000824261">
    <property type="component" value="Unassembled WGS sequence"/>
</dbReference>
<evidence type="ECO:0000259" key="2">
    <source>
        <dbReference type="Pfam" id="PF07862"/>
    </source>
</evidence>
<feature type="region of interest" description="Disordered" evidence="1">
    <location>
        <begin position="68"/>
        <end position="87"/>
    </location>
</feature>
<accession>A0A9D1A1G5</accession>
<protein>
    <submittedName>
        <fullName evidence="3">Nif11-like leader peptide family RiPP</fullName>
    </submittedName>
</protein>
<feature type="domain" description="Nif11" evidence="2">
    <location>
        <begin position="3"/>
        <end position="52"/>
    </location>
</feature>
<name>A0A9D1A1G5_9ACTN</name>
<dbReference type="NCBIfam" id="TIGR03798">
    <property type="entry name" value="leader_Nif11"/>
    <property type="match status" value="1"/>
</dbReference>
<organism evidence="3 4">
    <name type="scientific">Candidatus Aveggerthella stercoripullorum</name>
    <dbReference type="NCBI Taxonomy" id="2840688"/>
    <lineage>
        <taxon>Bacteria</taxon>
        <taxon>Bacillati</taxon>
        <taxon>Actinomycetota</taxon>
        <taxon>Coriobacteriia</taxon>
        <taxon>Eggerthellales</taxon>
        <taxon>Eggerthellaceae</taxon>
        <taxon>Eggerthellaceae incertae sedis</taxon>
        <taxon>Candidatus Aveggerthella</taxon>
    </lineage>
</organism>